<evidence type="ECO:0000313" key="4">
    <source>
        <dbReference type="EMBL" id="MBO1077451.1"/>
    </source>
</evidence>
<sequence length="419" mass="43938">MSPPPPPRRGPRPLPLHLGLAMARGMAAMAAIPPSGSGWTNWSAGWPRSKPAQAEAARIAAALAAGRHPPERFRAAVLSRLARDDAGMVTGIAAYRRHPWRRDMPEPPVLWQEGGSRLLDYGGDGPPLLVVPSLINRAWVLDLAPGHSMLRFLAGSGLRVLLLDWGWPGGTERGFSLTDYIAGRLERAMAALSGLGALLLAGYCMGGLLALAAAQRRPDRVRGLALLATPWDFHADGGQAARQAAALLPALEPLMAPSGTIPVDLLQTLFAGIDPFAIARKFRAFGRLDPASARAELFVALEDWLNDGVPLAAPVARECLGGWYARNEPARGQWHVAGAAVNPALWAGPTLVAIPRGDRIVPPDSARALAAALPEKTVLDVPAGHIGMAAGSGAQAALWRPLLDWAAGVPARGGGAVGL</sequence>
<evidence type="ECO:0000259" key="3">
    <source>
        <dbReference type="Pfam" id="PF00561"/>
    </source>
</evidence>
<dbReference type="SUPFAM" id="SSF53474">
    <property type="entry name" value="alpha/beta-Hydrolases"/>
    <property type="match status" value="1"/>
</dbReference>
<keyword evidence="1" id="KW-1133">Transmembrane helix</keyword>
<reference evidence="4 5" key="1">
    <citation type="submission" date="2020-09" db="EMBL/GenBank/DDBJ databases">
        <title>Roseomonas.</title>
        <authorList>
            <person name="Zhu W."/>
        </authorList>
    </citation>
    <scope>NUCLEOTIDE SEQUENCE [LARGE SCALE GENOMIC DNA]</scope>
    <source>
        <strain evidence="4 5">573</strain>
    </source>
</reference>
<dbReference type="InterPro" id="IPR051321">
    <property type="entry name" value="PHA/PHB_synthase"/>
</dbReference>
<accession>A0ABS3KMA7</accession>
<dbReference type="Pfam" id="PF00561">
    <property type="entry name" value="Abhydrolase_1"/>
    <property type="match status" value="1"/>
</dbReference>
<dbReference type="Proteomes" id="UP001518989">
    <property type="component" value="Unassembled WGS sequence"/>
</dbReference>
<keyword evidence="1" id="KW-0812">Transmembrane</keyword>
<comment type="caution">
    <text evidence="4">The sequence shown here is derived from an EMBL/GenBank/DDBJ whole genome shotgun (WGS) entry which is preliminary data.</text>
</comment>
<evidence type="ECO:0000313" key="5">
    <source>
        <dbReference type="Proteomes" id="UP001518989"/>
    </source>
</evidence>
<gene>
    <name evidence="4" type="ORF">IAI61_00305</name>
</gene>
<proteinExistence type="predicted"/>
<dbReference type="EMBL" id="JACTNG010000001">
    <property type="protein sequence ID" value="MBO1077451.1"/>
    <property type="molecule type" value="Genomic_DNA"/>
</dbReference>
<dbReference type="PANTHER" id="PTHR36837">
    <property type="entry name" value="POLY(3-HYDROXYALKANOATE) POLYMERASE SUBUNIT PHAC"/>
    <property type="match status" value="1"/>
</dbReference>
<feature type="transmembrane region" description="Helical" evidence="1">
    <location>
        <begin position="188"/>
        <end position="214"/>
    </location>
</feature>
<keyword evidence="4" id="KW-0378">Hydrolase</keyword>
<dbReference type="GO" id="GO:0016787">
    <property type="term" value="F:hydrolase activity"/>
    <property type="evidence" value="ECO:0007669"/>
    <property type="project" value="UniProtKB-KW"/>
</dbReference>
<dbReference type="InterPro" id="IPR029058">
    <property type="entry name" value="AB_hydrolase_fold"/>
</dbReference>
<protein>
    <submittedName>
        <fullName evidence="4">Alpha/beta fold hydrolase</fullName>
    </submittedName>
</protein>
<evidence type="ECO:0000256" key="1">
    <source>
        <dbReference type="SAM" id="Phobius"/>
    </source>
</evidence>
<dbReference type="Gene3D" id="3.40.50.1820">
    <property type="entry name" value="alpha/beta hydrolase"/>
    <property type="match status" value="1"/>
</dbReference>
<keyword evidence="5" id="KW-1185">Reference proteome</keyword>
<organism evidence="4 5">
    <name type="scientific">Roseomonas haemaphysalidis</name>
    <dbReference type="NCBI Taxonomy" id="2768162"/>
    <lineage>
        <taxon>Bacteria</taxon>
        <taxon>Pseudomonadati</taxon>
        <taxon>Pseudomonadota</taxon>
        <taxon>Alphaproteobacteria</taxon>
        <taxon>Acetobacterales</taxon>
        <taxon>Roseomonadaceae</taxon>
        <taxon>Roseomonas</taxon>
    </lineage>
</organism>
<feature type="chain" id="PRO_5046543422" evidence="2">
    <location>
        <begin position="31"/>
        <end position="419"/>
    </location>
</feature>
<feature type="domain" description="AB hydrolase-1" evidence="3">
    <location>
        <begin position="126"/>
        <end position="387"/>
    </location>
</feature>
<dbReference type="InterPro" id="IPR000073">
    <property type="entry name" value="AB_hydrolase_1"/>
</dbReference>
<name>A0ABS3KMA7_9PROT</name>
<evidence type="ECO:0000256" key="2">
    <source>
        <dbReference type="SAM" id="SignalP"/>
    </source>
</evidence>
<feature type="signal peptide" evidence="2">
    <location>
        <begin position="1"/>
        <end position="30"/>
    </location>
</feature>
<keyword evidence="1" id="KW-0472">Membrane</keyword>
<keyword evidence="2" id="KW-0732">Signal</keyword>
<dbReference type="PANTHER" id="PTHR36837:SF2">
    <property type="entry name" value="POLY(3-HYDROXYALKANOATE) POLYMERASE SUBUNIT PHAC"/>
    <property type="match status" value="1"/>
</dbReference>